<dbReference type="AlphaFoldDB" id="A0A9E2KV08"/>
<evidence type="ECO:0000256" key="2">
    <source>
        <dbReference type="SAM" id="Phobius"/>
    </source>
</evidence>
<dbReference type="PROSITE" id="PS50943">
    <property type="entry name" value="HTH_CROC1"/>
    <property type="match status" value="1"/>
</dbReference>
<dbReference type="Pfam" id="PF01381">
    <property type="entry name" value="HTH_3"/>
    <property type="match status" value="1"/>
</dbReference>
<dbReference type="Gene3D" id="1.10.260.40">
    <property type="entry name" value="lambda repressor-like DNA-binding domains"/>
    <property type="match status" value="1"/>
</dbReference>
<protein>
    <submittedName>
        <fullName evidence="4">Helix-turn-helix domain-containing protein</fullName>
    </submittedName>
</protein>
<sequence length="215" mass="24638">MNFAQKIKSYRNDNKWTQQEVAERLNVSRKTISSWETNRSYPDIFMLVQISDLYQVSLDNLLREDRKMIDSYKQEHISSKKRDREFRNEYLWNVFGSLFILLKLIHVLPNTGGIFGAIIGAVIGATLVNLYFLLNATNWNQLSKGENVSFVLSFIVITCLSIAITFIAPIGKNASGSSDYVYGIITGKIVYSMIYSLALTCTISLFSQFKERKEK</sequence>
<reference evidence="4" key="2">
    <citation type="submission" date="2021-04" db="EMBL/GenBank/DDBJ databases">
        <authorList>
            <person name="Gilroy R."/>
        </authorList>
    </citation>
    <scope>NUCLEOTIDE SEQUENCE</scope>
    <source>
        <strain evidence="4">876</strain>
    </source>
</reference>
<evidence type="ECO:0000259" key="3">
    <source>
        <dbReference type="PROSITE" id="PS50943"/>
    </source>
</evidence>
<dbReference type="EMBL" id="JAHLFK010000031">
    <property type="protein sequence ID" value="MBU3829934.1"/>
    <property type="molecule type" value="Genomic_DNA"/>
</dbReference>
<gene>
    <name evidence="4" type="ORF">H9843_03445</name>
</gene>
<dbReference type="CDD" id="cd00093">
    <property type="entry name" value="HTH_XRE"/>
    <property type="match status" value="1"/>
</dbReference>
<feature type="domain" description="HTH cro/C1-type" evidence="3">
    <location>
        <begin position="7"/>
        <end position="61"/>
    </location>
</feature>
<name>A0A9E2KV08_9LACO</name>
<evidence type="ECO:0000313" key="5">
    <source>
        <dbReference type="Proteomes" id="UP000824180"/>
    </source>
</evidence>
<feature type="transmembrane region" description="Helical" evidence="2">
    <location>
        <begin position="114"/>
        <end position="136"/>
    </location>
</feature>
<evidence type="ECO:0000313" key="4">
    <source>
        <dbReference type="EMBL" id="MBU3829934.1"/>
    </source>
</evidence>
<accession>A0A9E2KV08</accession>
<feature type="transmembrane region" description="Helical" evidence="2">
    <location>
        <begin position="90"/>
        <end position="108"/>
    </location>
</feature>
<dbReference type="InterPro" id="IPR001387">
    <property type="entry name" value="Cro/C1-type_HTH"/>
</dbReference>
<dbReference type="PANTHER" id="PTHR46558:SF15">
    <property type="entry name" value="HELIX-TURN-HELIX DOMAIN PROTEIN"/>
    <property type="match status" value="1"/>
</dbReference>
<keyword evidence="1" id="KW-0238">DNA-binding</keyword>
<dbReference type="SUPFAM" id="SSF47413">
    <property type="entry name" value="lambda repressor-like DNA-binding domains"/>
    <property type="match status" value="1"/>
</dbReference>
<dbReference type="InterPro" id="IPR010982">
    <property type="entry name" value="Lambda_DNA-bd_dom_sf"/>
</dbReference>
<organism evidence="4 5">
    <name type="scientific">Candidatus Limosilactobacillus merdavium</name>
    <dbReference type="NCBI Taxonomy" id="2838651"/>
    <lineage>
        <taxon>Bacteria</taxon>
        <taxon>Bacillati</taxon>
        <taxon>Bacillota</taxon>
        <taxon>Bacilli</taxon>
        <taxon>Lactobacillales</taxon>
        <taxon>Lactobacillaceae</taxon>
        <taxon>Limosilactobacillus</taxon>
    </lineage>
</organism>
<reference evidence="4" key="1">
    <citation type="journal article" date="2021" name="PeerJ">
        <title>Extensive microbial diversity within the chicken gut microbiome revealed by metagenomics and culture.</title>
        <authorList>
            <person name="Gilroy R."/>
            <person name="Ravi A."/>
            <person name="Getino M."/>
            <person name="Pursley I."/>
            <person name="Horton D.L."/>
            <person name="Alikhan N.F."/>
            <person name="Baker D."/>
            <person name="Gharbi K."/>
            <person name="Hall N."/>
            <person name="Watson M."/>
            <person name="Adriaenssens E.M."/>
            <person name="Foster-Nyarko E."/>
            <person name="Jarju S."/>
            <person name="Secka A."/>
            <person name="Antonio M."/>
            <person name="Oren A."/>
            <person name="Chaudhuri R.R."/>
            <person name="La Ragione R."/>
            <person name="Hildebrand F."/>
            <person name="Pallen M.J."/>
        </authorList>
    </citation>
    <scope>NUCLEOTIDE SEQUENCE</scope>
    <source>
        <strain evidence="4">876</strain>
    </source>
</reference>
<dbReference type="GO" id="GO:0003677">
    <property type="term" value="F:DNA binding"/>
    <property type="evidence" value="ECO:0007669"/>
    <property type="project" value="UniProtKB-KW"/>
</dbReference>
<feature type="transmembrane region" description="Helical" evidence="2">
    <location>
        <begin position="180"/>
        <end position="206"/>
    </location>
</feature>
<proteinExistence type="predicted"/>
<dbReference type="Proteomes" id="UP000824180">
    <property type="component" value="Unassembled WGS sequence"/>
</dbReference>
<dbReference type="SMART" id="SM00530">
    <property type="entry name" value="HTH_XRE"/>
    <property type="match status" value="1"/>
</dbReference>
<keyword evidence="2" id="KW-1133">Transmembrane helix</keyword>
<feature type="transmembrane region" description="Helical" evidence="2">
    <location>
        <begin position="148"/>
        <end position="168"/>
    </location>
</feature>
<keyword evidence="2" id="KW-0812">Transmembrane</keyword>
<dbReference type="PANTHER" id="PTHR46558">
    <property type="entry name" value="TRACRIPTIONAL REGULATORY PROTEIN-RELATED-RELATED"/>
    <property type="match status" value="1"/>
</dbReference>
<comment type="caution">
    <text evidence="4">The sequence shown here is derived from an EMBL/GenBank/DDBJ whole genome shotgun (WGS) entry which is preliminary data.</text>
</comment>
<evidence type="ECO:0000256" key="1">
    <source>
        <dbReference type="ARBA" id="ARBA00023125"/>
    </source>
</evidence>
<keyword evidence="2" id="KW-0472">Membrane</keyword>